<organism evidence="2 3">
    <name type="scientific">Frankliniella fusca</name>
    <dbReference type="NCBI Taxonomy" id="407009"/>
    <lineage>
        <taxon>Eukaryota</taxon>
        <taxon>Metazoa</taxon>
        <taxon>Ecdysozoa</taxon>
        <taxon>Arthropoda</taxon>
        <taxon>Hexapoda</taxon>
        <taxon>Insecta</taxon>
        <taxon>Pterygota</taxon>
        <taxon>Neoptera</taxon>
        <taxon>Paraneoptera</taxon>
        <taxon>Thysanoptera</taxon>
        <taxon>Terebrantia</taxon>
        <taxon>Thripoidea</taxon>
        <taxon>Thripidae</taxon>
        <taxon>Frankliniella</taxon>
    </lineage>
</organism>
<keyword evidence="3" id="KW-1185">Reference proteome</keyword>
<keyword evidence="1" id="KW-0812">Transmembrane</keyword>
<reference evidence="2" key="2">
    <citation type="journal article" date="2023" name="BMC Genomics">
        <title>Pest status, molecular evolution, and epigenetic factors derived from the genome assembly of Frankliniella fusca, a thysanopteran phytovirus vector.</title>
        <authorList>
            <person name="Catto M.A."/>
            <person name="Labadie P.E."/>
            <person name="Jacobson A.L."/>
            <person name="Kennedy G.G."/>
            <person name="Srinivasan R."/>
            <person name="Hunt B.G."/>
        </authorList>
    </citation>
    <scope>NUCLEOTIDE SEQUENCE</scope>
    <source>
        <strain evidence="2">PL_HMW_Pooled</strain>
    </source>
</reference>
<dbReference type="AlphaFoldDB" id="A0AAE1HCL2"/>
<protein>
    <submittedName>
        <fullName evidence="2">Isoeugenol synthase 1</fullName>
    </submittedName>
</protein>
<name>A0AAE1HCL2_9NEOP</name>
<dbReference type="Proteomes" id="UP001219518">
    <property type="component" value="Unassembled WGS sequence"/>
</dbReference>
<accession>A0AAE1HCL2</accession>
<feature type="transmembrane region" description="Helical" evidence="1">
    <location>
        <begin position="61"/>
        <end position="78"/>
    </location>
</feature>
<feature type="transmembrane region" description="Helical" evidence="1">
    <location>
        <begin position="33"/>
        <end position="55"/>
    </location>
</feature>
<proteinExistence type="predicted"/>
<sequence length="88" mass="10406">MIWYCKLNLSPCLHFTVLFFSFYYALKSVPCLLLCFLMSFVGLLQSVVLSISLLVTEWKPFTFILTTPISAYFIFYFYHPVLRPKLIF</sequence>
<keyword evidence="1" id="KW-0472">Membrane</keyword>
<evidence type="ECO:0000256" key="1">
    <source>
        <dbReference type="SAM" id="Phobius"/>
    </source>
</evidence>
<evidence type="ECO:0000313" key="3">
    <source>
        <dbReference type="Proteomes" id="UP001219518"/>
    </source>
</evidence>
<gene>
    <name evidence="2" type="ORF">KUF71_007795</name>
</gene>
<comment type="caution">
    <text evidence="2">The sequence shown here is derived from an EMBL/GenBank/DDBJ whole genome shotgun (WGS) entry which is preliminary data.</text>
</comment>
<keyword evidence="1" id="KW-1133">Transmembrane helix</keyword>
<feature type="transmembrane region" description="Helical" evidence="1">
    <location>
        <begin position="6"/>
        <end position="26"/>
    </location>
</feature>
<evidence type="ECO:0000313" key="2">
    <source>
        <dbReference type="EMBL" id="KAK3918548.1"/>
    </source>
</evidence>
<reference evidence="2" key="1">
    <citation type="submission" date="2021-07" db="EMBL/GenBank/DDBJ databases">
        <authorList>
            <person name="Catto M.A."/>
            <person name="Jacobson A."/>
            <person name="Kennedy G."/>
            <person name="Labadie P."/>
            <person name="Hunt B.G."/>
            <person name="Srinivasan R."/>
        </authorList>
    </citation>
    <scope>NUCLEOTIDE SEQUENCE</scope>
    <source>
        <strain evidence="2">PL_HMW_Pooled</strain>
        <tissue evidence="2">Head</tissue>
    </source>
</reference>
<dbReference type="EMBL" id="JAHWGI010000957">
    <property type="protein sequence ID" value="KAK3918548.1"/>
    <property type="molecule type" value="Genomic_DNA"/>
</dbReference>